<dbReference type="AlphaFoldDB" id="A0A7C3PQQ0"/>
<name>A0A7C3PQQ0_DICTH</name>
<proteinExistence type="predicted"/>
<evidence type="ECO:0000313" key="1">
    <source>
        <dbReference type="EMBL" id="HGK24557.1"/>
    </source>
</evidence>
<accession>A0A7C3PQQ0</accession>
<dbReference type="EMBL" id="DTDV01000023">
    <property type="protein sequence ID" value="HGK24557.1"/>
    <property type="molecule type" value="Genomic_DNA"/>
</dbReference>
<dbReference type="RefSeq" id="WP_149122307.1">
    <property type="nucleotide sequence ID" value="NZ_VTFL01000001.1"/>
</dbReference>
<reference evidence="1" key="1">
    <citation type="journal article" date="2020" name="mSystems">
        <title>Genome- and Community-Level Interaction Insights into Carbon Utilization and Element Cycling Functions of Hydrothermarchaeota in Hydrothermal Sediment.</title>
        <authorList>
            <person name="Zhou Z."/>
            <person name="Liu Y."/>
            <person name="Xu W."/>
            <person name="Pan J."/>
            <person name="Luo Z.H."/>
            <person name="Li M."/>
        </authorList>
    </citation>
    <scope>NUCLEOTIDE SEQUENCE [LARGE SCALE GENOMIC DNA]</scope>
    <source>
        <strain evidence="1">SpSt-70</strain>
    </source>
</reference>
<organism evidence="1">
    <name type="scientific">Dictyoglomus thermophilum</name>
    <dbReference type="NCBI Taxonomy" id="14"/>
    <lineage>
        <taxon>Bacteria</taxon>
        <taxon>Pseudomonadati</taxon>
        <taxon>Dictyoglomota</taxon>
        <taxon>Dictyoglomia</taxon>
        <taxon>Dictyoglomales</taxon>
        <taxon>Dictyoglomaceae</taxon>
        <taxon>Dictyoglomus</taxon>
    </lineage>
</organism>
<gene>
    <name evidence="1" type="ORF">ENU78_09080</name>
</gene>
<comment type="caution">
    <text evidence="1">The sequence shown here is derived from an EMBL/GenBank/DDBJ whole genome shotgun (WGS) entry which is preliminary data.</text>
</comment>
<sequence length="130" mass="14576">MNFKRLISLSLLVMFVLTNVVLIEAKPKETFNLKGSIMFIGPAGLLKIKVDTHSKNVKGFVTNGVVNLKINSDTKFYFASYVKTNKGLELKKQKGAGFVFLKIKSKVFVNGFLDISKRELVATEVYIILK</sequence>
<protein>
    <submittedName>
        <fullName evidence="1">Uncharacterized protein</fullName>
    </submittedName>
</protein>